<dbReference type="InterPro" id="IPR013325">
    <property type="entry name" value="RNA_pol_sigma_r2"/>
</dbReference>
<evidence type="ECO:0000313" key="8">
    <source>
        <dbReference type="EMBL" id="MDC7787034.1"/>
    </source>
</evidence>
<dbReference type="PANTHER" id="PTHR43133">
    <property type="entry name" value="RNA POLYMERASE ECF-TYPE SIGMA FACTO"/>
    <property type="match status" value="1"/>
</dbReference>
<dbReference type="InterPro" id="IPR013249">
    <property type="entry name" value="RNA_pol_sigma70_r4_t2"/>
</dbReference>
<comment type="caution">
    <text evidence="8">The sequence shown here is derived from an EMBL/GenBank/DDBJ whole genome shotgun (WGS) entry which is preliminary data.</text>
</comment>
<evidence type="ECO:0000259" key="6">
    <source>
        <dbReference type="Pfam" id="PF04542"/>
    </source>
</evidence>
<evidence type="ECO:0000256" key="1">
    <source>
        <dbReference type="ARBA" id="ARBA00010641"/>
    </source>
</evidence>
<reference evidence="8" key="1">
    <citation type="journal article" date="2023" name="Microbiol Resour">
        <title>Genome Sequences of Rhodoplanes serenus and Two Thermotolerant Strains, Rhodoplanes tepidamans and 'Rhodoplanes cryptolactis,' Further Refine the Genus.</title>
        <authorList>
            <person name="Rayyan A.A."/>
            <person name="Kyndt J.A."/>
        </authorList>
    </citation>
    <scope>NUCLEOTIDE SEQUENCE</scope>
    <source>
        <strain evidence="8">DSM 9987</strain>
    </source>
</reference>
<dbReference type="InterPro" id="IPR007627">
    <property type="entry name" value="RNA_pol_sigma70_r2"/>
</dbReference>
<feature type="region of interest" description="Disordered" evidence="5">
    <location>
        <begin position="1"/>
        <end position="20"/>
    </location>
</feature>
<keyword evidence="3" id="KW-0731">Sigma factor</keyword>
<dbReference type="Proteomes" id="UP001165652">
    <property type="component" value="Unassembled WGS sequence"/>
</dbReference>
<reference evidence="8" key="2">
    <citation type="submission" date="2023-02" db="EMBL/GenBank/DDBJ databases">
        <authorList>
            <person name="Rayyan A."/>
            <person name="Meyer T."/>
            <person name="Kyndt J.A."/>
        </authorList>
    </citation>
    <scope>NUCLEOTIDE SEQUENCE</scope>
    <source>
        <strain evidence="8">DSM 9987</strain>
    </source>
</reference>
<dbReference type="SUPFAM" id="SSF88659">
    <property type="entry name" value="Sigma3 and sigma4 domains of RNA polymerase sigma factors"/>
    <property type="match status" value="1"/>
</dbReference>
<keyword evidence="9" id="KW-1185">Reference proteome</keyword>
<dbReference type="InterPro" id="IPR014284">
    <property type="entry name" value="RNA_pol_sigma-70_dom"/>
</dbReference>
<name>A0ABT5JBM2_RHOTP</name>
<dbReference type="Pfam" id="PF08281">
    <property type="entry name" value="Sigma70_r4_2"/>
    <property type="match status" value="1"/>
</dbReference>
<gene>
    <name evidence="8" type="ORF">PQJ73_15180</name>
</gene>
<dbReference type="InterPro" id="IPR039425">
    <property type="entry name" value="RNA_pol_sigma-70-like"/>
</dbReference>
<feature type="domain" description="RNA polymerase sigma factor 70 region 4 type 2" evidence="7">
    <location>
        <begin position="123"/>
        <end position="175"/>
    </location>
</feature>
<evidence type="ECO:0000256" key="5">
    <source>
        <dbReference type="SAM" id="MobiDB-lite"/>
    </source>
</evidence>
<accession>A0ABT5JBM2</accession>
<proteinExistence type="inferred from homology"/>
<evidence type="ECO:0000256" key="4">
    <source>
        <dbReference type="ARBA" id="ARBA00023163"/>
    </source>
</evidence>
<sequence length="186" mass="20809">MDDQGAPAGRMPPARQGSHADTLRTYLVERYTDLRDRLARRLGSSDRADDALQDTYLRLHGTEIAGELRNPGAYLLRAAYNAALNRIRSENRLLGPGDIDALMHVADDAPSAQRVLEDRLDLDRLSAALRELPPRRRDILLAVRLDGASHREIAARFGISASLVEKELKKAQEHCARRVKRRRAGT</sequence>
<dbReference type="NCBIfam" id="TIGR02937">
    <property type="entry name" value="sigma70-ECF"/>
    <property type="match status" value="1"/>
</dbReference>
<dbReference type="PANTHER" id="PTHR43133:SF63">
    <property type="entry name" value="RNA POLYMERASE SIGMA FACTOR FECI-RELATED"/>
    <property type="match status" value="1"/>
</dbReference>
<evidence type="ECO:0000256" key="3">
    <source>
        <dbReference type="ARBA" id="ARBA00023082"/>
    </source>
</evidence>
<feature type="domain" description="RNA polymerase sigma-70 region 2" evidence="6">
    <location>
        <begin position="27"/>
        <end position="92"/>
    </location>
</feature>
<keyword evidence="2" id="KW-0805">Transcription regulation</keyword>
<dbReference type="InterPro" id="IPR013324">
    <property type="entry name" value="RNA_pol_sigma_r3/r4-like"/>
</dbReference>
<dbReference type="EMBL" id="JAQQLI010000022">
    <property type="protein sequence ID" value="MDC7787034.1"/>
    <property type="molecule type" value="Genomic_DNA"/>
</dbReference>
<protein>
    <submittedName>
        <fullName evidence="8">RNA polymerase sigma factor</fullName>
    </submittedName>
</protein>
<evidence type="ECO:0000256" key="2">
    <source>
        <dbReference type="ARBA" id="ARBA00023015"/>
    </source>
</evidence>
<dbReference type="Gene3D" id="1.10.1740.10">
    <property type="match status" value="1"/>
</dbReference>
<evidence type="ECO:0000313" key="9">
    <source>
        <dbReference type="Proteomes" id="UP001165652"/>
    </source>
</evidence>
<dbReference type="Gene3D" id="1.10.10.10">
    <property type="entry name" value="Winged helix-like DNA-binding domain superfamily/Winged helix DNA-binding domain"/>
    <property type="match status" value="1"/>
</dbReference>
<dbReference type="RefSeq" id="WP_272777875.1">
    <property type="nucleotide sequence ID" value="NZ_JAQQLI010000022.1"/>
</dbReference>
<comment type="similarity">
    <text evidence="1">Belongs to the sigma-70 factor family. ECF subfamily.</text>
</comment>
<dbReference type="SUPFAM" id="SSF88946">
    <property type="entry name" value="Sigma2 domain of RNA polymerase sigma factors"/>
    <property type="match status" value="1"/>
</dbReference>
<keyword evidence="4" id="KW-0804">Transcription</keyword>
<organism evidence="8 9">
    <name type="scientific">Rhodoplanes tepidamans</name>
    <name type="common">Rhodoplanes cryptolactis</name>
    <dbReference type="NCBI Taxonomy" id="200616"/>
    <lineage>
        <taxon>Bacteria</taxon>
        <taxon>Pseudomonadati</taxon>
        <taxon>Pseudomonadota</taxon>
        <taxon>Alphaproteobacteria</taxon>
        <taxon>Hyphomicrobiales</taxon>
        <taxon>Nitrobacteraceae</taxon>
        <taxon>Rhodoplanes</taxon>
    </lineage>
</organism>
<evidence type="ECO:0000259" key="7">
    <source>
        <dbReference type="Pfam" id="PF08281"/>
    </source>
</evidence>
<dbReference type="Pfam" id="PF04542">
    <property type="entry name" value="Sigma70_r2"/>
    <property type="match status" value="1"/>
</dbReference>
<dbReference type="InterPro" id="IPR036388">
    <property type="entry name" value="WH-like_DNA-bd_sf"/>
</dbReference>